<evidence type="ECO:0000256" key="5">
    <source>
        <dbReference type="ARBA" id="ARBA00022729"/>
    </source>
</evidence>
<feature type="non-terminal residue" evidence="11">
    <location>
        <position position="92"/>
    </location>
</feature>
<dbReference type="PANTHER" id="PTHR13229">
    <property type="entry name" value="PROTEIN KISH-A"/>
    <property type="match status" value="1"/>
</dbReference>
<keyword evidence="5" id="KW-0732">Signal</keyword>
<dbReference type="Proteomes" id="UP000504623">
    <property type="component" value="Unplaced"/>
</dbReference>
<keyword evidence="4 9" id="KW-0812">Transmembrane</keyword>
<evidence type="ECO:0000256" key="7">
    <source>
        <dbReference type="ARBA" id="ARBA00023034"/>
    </source>
</evidence>
<evidence type="ECO:0000313" key="10">
    <source>
        <dbReference type="Proteomes" id="UP000504623"/>
    </source>
</evidence>
<comment type="subcellular location">
    <subcellularLocation>
        <location evidence="2">Golgi apparatus membrane</location>
        <topology evidence="2">Single-pass type I membrane protein</topology>
    </subcellularLocation>
</comment>
<reference evidence="11" key="1">
    <citation type="submission" date="2025-08" db="UniProtKB">
        <authorList>
            <consortium name="RefSeq"/>
        </authorList>
    </citation>
    <scope>IDENTIFICATION</scope>
    <source>
        <tissue evidence="11">Spleen</tissue>
    </source>
</reference>
<protein>
    <recommendedName>
        <fullName evidence="9">Protein kish</fullName>
    </recommendedName>
</protein>
<evidence type="ECO:0000256" key="4">
    <source>
        <dbReference type="ARBA" id="ARBA00022692"/>
    </source>
</evidence>
<comment type="function">
    <text evidence="1 9">Involved in the early part of the secretory pathway.</text>
</comment>
<dbReference type="InterPro" id="IPR051523">
    <property type="entry name" value="KISH_domain"/>
</dbReference>
<dbReference type="InterPro" id="IPR009653">
    <property type="entry name" value="Ksh1"/>
</dbReference>
<organism evidence="10 11">
    <name type="scientific">Chrysochloris asiatica</name>
    <name type="common">Cape golden mole</name>
    <dbReference type="NCBI Taxonomy" id="185453"/>
    <lineage>
        <taxon>Eukaryota</taxon>
        <taxon>Metazoa</taxon>
        <taxon>Chordata</taxon>
        <taxon>Craniata</taxon>
        <taxon>Vertebrata</taxon>
        <taxon>Euteleostomi</taxon>
        <taxon>Mammalia</taxon>
        <taxon>Eutheria</taxon>
        <taxon>Afrotheria</taxon>
        <taxon>Chrysochloridae</taxon>
        <taxon>Chrysochlorinae</taxon>
        <taxon>Chrysochloris</taxon>
    </lineage>
</organism>
<comment type="similarity">
    <text evidence="3 9">Belongs to the KISH family.</text>
</comment>
<dbReference type="AlphaFoldDB" id="A0A9B0U992"/>
<dbReference type="Pfam" id="PF06842">
    <property type="entry name" value="DUF1242"/>
    <property type="match status" value="1"/>
</dbReference>
<dbReference type="GeneID" id="102821285"/>
<keyword evidence="7" id="KW-0333">Golgi apparatus</keyword>
<evidence type="ECO:0000256" key="6">
    <source>
        <dbReference type="ARBA" id="ARBA00022989"/>
    </source>
</evidence>
<dbReference type="OrthoDB" id="10034655at2759"/>
<evidence type="ECO:0000256" key="2">
    <source>
        <dbReference type="ARBA" id="ARBA00004614"/>
    </source>
</evidence>
<evidence type="ECO:0000256" key="1">
    <source>
        <dbReference type="ARBA" id="ARBA00002154"/>
    </source>
</evidence>
<evidence type="ECO:0000313" key="11">
    <source>
        <dbReference type="RefSeq" id="XP_006878227.1"/>
    </source>
</evidence>
<keyword evidence="8 9" id="KW-0472">Membrane</keyword>
<dbReference type="GO" id="GO:0000139">
    <property type="term" value="C:Golgi membrane"/>
    <property type="evidence" value="ECO:0007669"/>
    <property type="project" value="UniProtKB-SubCell"/>
</dbReference>
<feature type="transmembrane region" description="Helical" evidence="9">
    <location>
        <begin position="20"/>
        <end position="45"/>
    </location>
</feature>
<gene>
    <name evidence="11" type="primary">LOC102821285</name>
</gene>
<proteinExistence type="inferred from homology"/>
<keyword evidence="6 9" id="KW-1133">Transmembrane helix</keyword>
<evidence type="ECO:0000256" key="8">
    <source>
        <dbReference type="ARBA" id="ARBA00023136"/>
    </source>
</evidence>
<name>A0A9B0U992_CHRAS</name>
<keyword evidence="10" id="KW-1185">Reference proteome</keyword>
<sequence length="92" mass="10304">MRLSSLAKTYILGGGWDFAGLTISAIFNFSLLTVILLLIRICAYVQSLTRSILDRNKAGLLHIFWKCVRIGERESLHLAVCSIVMAFSILFI</sequence>
<accession>A0A9B0U992</accession>
<dbReference type="RefSeq" id="XP_006878227.1">
    <property type="nucleotide sequence ID" value="XM_006878165.1"/>
</dbReference>
<evidence type="ECO:0000256" key="9">
    <source>
        <dbReference type="RuleBase" id="RU910717"/>
    </source>
</evidence>
<evidence type="ECO:0000256" key="3">
    <source>
        <dbReference type="ARBA" id="ARBA00008961"/>
    </source>
</evidence>